<feature type="region of interest" description="Disordered" evidence="1">
    <location>
        <begin position="141"/>
        <end position="163"/>
    </location>
</feature>
<dbReference type="Pfam" id="PF14632">
    <property type="entry name" value="SPT6_acidic"/>
    <property type="match status" value="1"/>
</dbReference>
<dbReference type="EMBL" id="OY731398">
    <property type="protein sequence ID" value="CAJ1888229.1"/>
    <property type="molecule type" value="Genomic_DNA"/>
</dbReference>
<feature type="domain" description="Spt6 acidic N-terminal" evidence="2">
    <location>
        <begin position="101"/>
        <end position="145"/>
    </location>
</feature>
<feature type="region of interest" description="Disordered" evidence="1">
    <location>
        <begin position="1"/>
        <end position="71"/>
    </location>
</feature>
<accession>A0AA86S3Y6</accession>
<protein>
    <recommendedName>
        <fullName evidence="2">Spt6 acidic N-terminal domain-containing protein</fullName>
    </recommendedName>
</protein>
<sequence>MRADDVELDEEEREPVDGDELEEGRDMDNEDEDEEEEGQDEYENDGFIVDDIEDEEEQDEEEKTESDEERQKRKKRKKKSVFCHRVFLHLLVIEVDELGDRHRIEIKEEYVLDEDDYELLEDNNINIHRWKESKKFKRLKKGRRDTEEEPSGLSDEEEFVGSGKVGRTAEEKLKRSLFGDDEGALVMVVYAFGFLLTVLDCCWKTTFHTSMEFLT</sequence>
<dbReference type="GO" id="GO:0031491">
    <property type="term" value="F:nucleosome binding"/>
    <property type="evidence" value="ECO:0007669"/>
    <property type="project" value="TreeGrafter"/>
</dbReference>
<feature type="compositionally biased region" description="Acidic residues" evidence="1">
    <location>
        <begin position="147"/>
        <end position="159"/>
    </location>
</feature>
<dbReference type="GO" id="GO:0140673">
    <property type="term" value="P:transcription elongation-coupled chromatin remodeling"/>
    <property type="evidence" value="ECO:0007669"/>
    <property type="project" value="InterPro"/>
</dbReference>
<organism evidence="3 4">
    <name type="scientific">Sphenostylis stenocarpa</name>
    <dbReference type="NCBI Taxonomy" id="92480"/>
    <lineage>
        <taxon>Eukaryota</taxon>
        <taxon>Viridiplantae</taxon>
        <taxon>Streptophyta</taxon>
        <taxon>Embryophyta</taxon>
        <taxon>Tracheophyta</taxon>
        <taxon>Spermatophyta</taxon>
        <taxon>Magnoliopsida</taxon>
        <taxon>eudicotyledons</taxon>
        <taxon>Gunneridae</taxon>
        <taxon>Pentapetalae</taxon>
        <taxon>rosids</taxon>
        <taxon>fabids</taxon>
        <taxon>Fabales</taxon>
        <taxon>Fabaceae</taxon>
        <taxon>Papilionoideae</taxon>
        <taxon>50 kb inversion clade</taxon>
        <taxon>NPAAA clade</taxon>
        <taxon>indigoferoid/millettioid clade</taxon>
        <taxon>Phaseoleae</taxon>
        <taxon>Sphenostylis</taxon>
    </lineage>
</organism>
<evidence type="ECO:0000259" key="2">
    <source>
        <dbReference type="Pfam" id="PF14632"/>
    </source>
</evidence>
<dbReference type="GO" id="GO:0034728">
    <property type="term" value="P:nucleosome organization"/>
    <property type="evidence" value="ECO:0007669"/>
    <property type="project" value="TreeGrafter"/>
</dbReference>
<dbReference type="InterPro" id="IPR028083">
    <property type="entry name" value="Spt6_acidic_N_dom"/>
</dbReference>
<dbReference type="PANTHER" id="PTHR10145:SF6">
    <property type="entry name" value="TRANSCRIPTION ELONGATION FACTOR SPT6"/>
    <property type="match status" value="1"/>
</dbReference>
<proteinExistence type="predicted"/>
<dbReference type="PANTHER" id="PTHR10145">
    <property type="entry name" value="TRANSCRIPTION ELONGATION FACTOR SPT6"/>
    <property type="match status" value="1"/>
</dbReference>
<dbReference type="Gramene" id="rna-AYBTSS11_LOCUS2852">
    <property type="protein sequence ID" value="CAJ1888229.1"/>
    <property type="gene ID" value="gene-AYBTSS11_LOCUS2852"/>
</dbReference>
<evidence type="ECO:0000313" key="3">
    <source>
        <dbReference type="EMBL" id="CAJ1888229.1"/>
    </source>
</evidence>
<gene>
    <name evidence="3" type="ORF">AYBTSS11_LOCUS2852</name>
</gene>
<name>A0AA86S3Y6_9FABA</name>
<dbReference type="GO" id="GO:0042393">
    <property type="term" value="F:histone binding"/>
    <property type="evidence" value="ECO:0007669"/>
    <property type="project" value="TreeGrafter"/>
</dbReference>
<dbReference type="Proteomes" id="UP001189624">
    <property type="component" value="Chromosome 1"/>
</dbReference>
<feature type="compositionally biased region" description="Acidic residues" evidence="1">
    <location>
        <begin position="1"/>
        <end position="68"/>
    </location>
</feature>
<dbReference type="AlphaFoldDB" id="A0AA86S3Y6"/>
<dbReference type="GO" id="GO:0008023">
    <property type="term" value="C:transcription elongation factor complex"/>
    <property type="evidence" value="ECO:0007669"/>
    <property type="project" value="TreeGrafter"/>
</dbReference>
<reference evidence="3" key="1">
    <citation type="submission" date="2023-10" db="EMBL/GenBank/DDBJ databases">
        <authorList>
            <person name="Domelevo Entfellner J.-B."/>
        </authorList>
    </citation>
    <scope>NUCLEOTIDE SEQUENCE</scope>
</reference>
<evidence type="ECO:0000313" key="4">
    <source>
        <dbReference type="Proteomes" id="UP001189624"/>
    </source>
</evidence>
<keyword evidence="4" id="KW-1185">Reference proteome</keyword>
<dbReference type="InterPro" id="IPR017072">
    <property type="entry name" value="TF_Spt6"/>
</dbReference>
<evidence type="ECO:0000256" key="1">
    <source>
        <dbReference type="SAM" id="MobiDB-lite"/>
    </source>
</evidence>